<accession>A0AAN6NGN7</accession>
<dbReference type="AlphaFoldDB" id="A0AAN6NGN7"/>
<sequence length="349" mass="36401">MPANFKTYEAQARLVAAIVAAHPELRLNYKAIAQHYGKSQTVSAIEHRFRPVKQQAEILRGAVQQGIDPEAINVVEMSKEELAKYFGESTPDGLQFHFRGVKTSAETLKNAVANGQDPVASFSETKAGGGGGGGGGSGSVPPSTPSGRKRAAKPKTTDALTPGAAGKSTGKRKAAAQKVAASYVDESDDSPPVDYDALDESPTKLVKKVRTTPLKNIIPTPLRRMNTLMSGANNSNSNNTGGAGRVGGAGRASVTPTVASVASGSGASPSGSSGFGDVVTPKPAVQQAAYTLKQEALYGDDDDMNLTQTFPSYHTEDDTSGFMSFMNGESSQYGNYMDGQQGFEDAGEI</sequence>
<organism evidence="2 3">
    <name type="scientific">Diplogelasinospora grovesii</name>
    <dbReference type="NCBI Taxonomy" id="303347"/>
    <lineage>
        <taxon>Eukaryota</taxon>
        <taxon>Fungi</taxon>
        <taxon>Dikarya</taxon>
        <taxon>Ascomycota</taxon>
        <taxon>Pezizomycotina</taxon>
        <taxon>Sordariomycetes</taxon>
        <taxon>Sordariomycetidae</taxon>
        <taxon>Sordariales</taxon>
        <taxon>Diplogelasinosporaceae</taxon>
        <taxon>Diplogelasinospora</taxon>
    </lineage>
</organism>
<comment type="caution">
    <text evidence="2">The sequence shown here is derived from an EMBL/GenBank/DDBJ whole genome shotgun (WGS) entry which is preliminary data.</text>
</comment>
<feature type="compositionally biased region" description="Low complexity" evidence="1">
    <location>
        <begin position="260"/>
        <end position="276"/>
    </location>
</feature>
<name>A0AAN6NGN7_9PEZI</name>
<protein>
    <submittedName>
        <fullName evidence="2">Uncharacterized protein</fullName>
    </submittedName>
</protein>
<feature type="compositionally biased region" description="Low complexity" evidence="1">
    <location>
        <begin position="230"/>
        <end position="240"/>
    </location>
</feature>
<keyword evidence="3" id="KW-1185">Reference proteome</keyword>
<feature type="compositionally biased region" description="Gly residues" evidence="1">
    <location>
        <begin position="127"/>
        <end position="138"/>
    </location>
</feature>
<feature type="region of interest" description="Disordered" evidence="1">
    <location>
        <begin position="260"/>
        <end position="279"/>
    </location>
</feature>
<feature type="region of interest" description="Disordered" evidence="1">
    <location>
        <begin position="116"/>
        <end position="173"/>
    </location>
</feature>
<feature type="compositionally biased region" description="Gly residues" evidence="1">
    <location>
        <begin position="241"/>
        <end position="250"/>
    </location>
</feature>
<evidence type="ECO:0000256" key="1">
    <source>
        <dbReference type="SAM" id="MobiDB-lite"/>
    </source>
</evidence>
<evidence type="ECO:0000313" key="3">
    <source>
        <dbReference type="Proteomes" id="UP001303473"/>
    </source>
</evidence>
<evidence type="ECO:0000313" key="2">
    <source>
        <dbReference type="EMBL" id="KAK3945180.1"/>
    </source>
</evidence>
<feature type="region of interest" description="Disordered" evidence="1">
    <location>
        <begin position="229"/>
        <end position="251"/>
    </location>
</feature>
<gene>
    <name evidence="2" type="ORF">QBC46DRAFT_403906</name>
</gene>
<dbReference type="EMBL" id="MU853756">
    <property type="protein sequence ID" value="KAK3945180.1"/>
    <property type="molecule type" value="Genomic_DNA"/>
</dbReference>
<dbReference type="Proteomes" id="UP001303473">
    <property type="component" value="Unassembled WGS sequence"/>
</dbReference>
<proteinExistence type="predicted"/>
<reference evidence="3" key="1">
    <citation type="journal article" date="2023" name="Mol. Phylogenet. Evol.">
        <title>Genome-scale phylogeny and comparative genomics of the fungal order Sordariales.</title>
        <authorList>
            <person name="Hensen N."/>
            <person name="Bonometti L."/>
            <person name="Westerberg I."/>
            <person name="Brannstrom I.O."/>
            <person name="Guillou S."/>
            <person name="Cros-Aarteil S."/>
            <person name="Calhoun S."/>
            <person name="Haridas S."/>
            <person name="Kuo A."/>
            <person name="Mondo S."/>
            <person name="Pangilinan J."/>
            <person name="Riley R."/>
            <person name="LaButti K."/>
            <person name="Andreopoulos B."/>
            <person name="Lipzen A."/>
            <person name="Chen C."/>
            <person name="Yan M."/>
            <person name="Daum C."/>
            <person name="Ng V."/>
            <person name="Clum A."/>
            <person name="Steindorff A."/>
            <person name="Ohm R.A."/>
            <person name="Martin F."/>
            <person name="Silar P."/>
            <person name="Natvig D.O."/>
            <person name="Lalanne C."/>
            <person name="Gautier V."/>
            <person name="Ament-Velasquez S.L."/>
            <person name="Kruys A."/>
            <person name="Hutchinson M.I."/>
            <person name="Powell A.J."/>
            <person name="Barry K."/>
            <person name="Miller A.N."/>
            <person name="Grigoriev I.V."/>
            <person name="Debuchy R."/>
            <person name="Gladieux P."/>
            <person name="Hiltunen Thoren M."/>
            <person name="Johannesson H."/>
        </authorList>
    </citation>
    <scope>NUCLEOTIDE SEQUENCE [LARGE SCALE GENOMIC DNA]</scope>
    <source>
        <strain evidence="3">CBS 340.73</strain>
    </source>
</reference>